<dbReference type="PROSITE" id="PS50888">
    <property type="entry name" value="BHLH"/>
    <property type="match status" value="1"/>
</dbReference>
<feature type="coiled-coil region" evidence="4">
    <location>
        <begin position="90"/>
        <end position="131"/>
    </location>
</feature>
<proteinExistence type="inferred from homology"/>
<keyword evidence="2" id="KW-0238">DNA-binding</keyword>
<dbReference type="PANTHER" id="PTHR10328:SF10">
    <property type="entry name" value="MAX-LIKE PROTEIN 1"/>
    <property type="match status" value="1"/>
</dbReference>
<feature type="domain" description="BHLH" evidence="6">
    <location>
        <begin position="14"/>
        <end position="100"/>
    </location>
</feature>
<protein>
    <submittedName>
        <fullName evidence="8">BHLH domain-containing protein</fullName>
    </submittedName>
</protein>
<dbReference type="AlphaFoldDB" id="A0A914SBB5"/>
<dbReference type="InterPro" id="IPR011598">
    <property type="entry name" value="bHLH_dom"/>
</dbReference>
<evidence type="ECO:0000313" key="8">
    <source>
        <dbReference type="WBParaSite" id="PEQ_0001140601-mRNA-1"/>
    </source>
</evidence>
<dbReference type="GO" id="GO:0045944">
    <property type="term" value="P:positive regulation of transcription by RNA polymerase II"/>
    <property type="evidence" value="ECO:0007669"/>
    <property type="project" value="TreeGrafter"/>
</dbReference>
<keyword evidence="7" id="KW-1185">Reference proteome</keyword>
<reference evidence="8" key="1">
    <citation type="submission" date="2022-11" db="UniProtKB">
        <authorList>
            <consortium name="WormBaseParasite"/>
        </authorList>
    </citation>
    <scope>IDENTIFICATION</scope>
</reference>
<dbReference type="SMART" id="SM00353">
    <property type="entry name" value="HLH"/>
    <property type="match status" value="1"/>
</dbReference>
<evidence type="ECO:0000256" key="1">
    <source>
        <dbReference type="ARBA" id="ARBA00007628"/>
    </source>
</evidence>
<dbReference type="Proteomes" id="UP000887564">
    <property type="component" value="Unplaced"/>
</dbReference>
<name>A0A914SBB5_PAREQ</name>
<dbReference type="Gene3D" id="4.10.280.10">
    <property type="entry name" value="Helix-loop-helix DNA-binding domain"/>
    <property type="match status" value="1"/>
</dbReference>
<sequence length="212" mass="23425">MAMDTLPTIDTKKHARAQHNALERRRRDNIKDMYGALKDTIPGMSTERVYFISVQLLVPVSMQVARANSICSFLANDRIASIQASRAVILKKAIDMIVNMEEQLKSIVAENEHLEQVNAELEAELMRLEGGTVDVTLNRVHIHVIVGSRSVVVVLCMYLYTYRYVNVYDSEGAGHGAVALDVRSVPEVKPSSSYDYTTKLASNSQGPALSGA</sequence>
<dbReference type="PANTHER" id="PTHR10328">
    <property type="entry name" value="PROTEIN MAX MYC-ASSOCIATED FACTOR X"/>
    <property type="match status" value="1"/>
</dbReference>
<dbReference type="GO" id="GO:0003700">
    <property type="term" value="F:DNA-binding transcription factor activity"/>
    <property type="evidence" value="ECO:0007669"/>
    <property type="project" value="TreeGrafter"/>
</dbReference>
<keyword evidence="3" id="KW-0539">Nucleus</keyword>
<evidence type="ECO:0000256" key="4">
    <source>
        <dbReference type="SAM" id="Coils"/>
    </source>
</evidence>
<comment type="similarity">
    <text evidence="1">Belongs to the MAX family.</text>
</comment>
<feature type="region of interest" description="Disordered" evidence="5">
    <location>
        <begin position="1"/>
        <end position="20"/>
    </location>
</feature>
<dbReference type="SUPFAM" id="SSF47459">
    <property type="entry name" value="HLH, helix-loop-helix DNA-binding domain"/>
    <property type="match status" value="1"/>
</dbReference>
<accession>A0A914SBB5</accession>
<dbReference type="GO" id="GO:0046983">
    <property type="term" value="F:protein dimerization activity"/>
    <property type="evidence" value="ECO:0007669"/>
    <property type="project" value="InterPro"/>
</dbReference>
<dbReference type="Pfam" id="PF00010">
    <property type="entry name" value="HLH"/>
    <property type="match status" value="1"/>
</dbReference>
<dbReference type="GO" id="GO:0090575">
    <property type="term" value="C:RNA polymerase II transcription regulator complex"/>
    <property type="evidence" value="ECO:0007669"/>
    <property type="project" value="TreeGrafter"/>
</dbReference>
<evidence type="ECO:0000256" key="5">
    <source>
        <dbReference type="SAM" id="MobiDB-lite"/>
    </source>
</evidence>
<evidence type="ECO:0000256" key="3">
    <source>
        <dbReference type="ARBA" id="ARBA00023242"/>
    </source>
</evidence>
<evidence type="ECO:0000256" key="2">
    <source>
        <dbReference type="ARBA" id="ARBA00023125"/>
    </source>
</evidence>
<dbReference type="GO" id="GO:0003677">
    <property type="term" value="F:DNA binding"/>
    <property type="evidence" value="ECO:0007669"/>
    <property type="project" value="UniProtKB-KW"/>
</dbReference>
<evidence type="ECO:0000313" key="7">
    <source>
        <dbReference type="Proteomes" id="UP000887564"/>
    </source>
</evidence>
<dbReference type="WBParaSite" id="PEQ_0001140601-mRNA-1">
    <property type="protein sequence ID" value="PEQ_0001140601-mRNA-1"/>
    <property type="gene ID" value="PEQ_0001140601"/>
</dbReference>
<organism evidence="7 8">
    <name type="scientific">Parascaris equorum</name>
    <name type="common">Equine roundworm</name>
    <dbReference type="NCBI Taxonomy" id="6256"/>
    <lineage>
        <taxon>Eukaryota</taxon>
        <taxon>Metazoa</taxon>
        <taxon>Ecdysozoa</taxon>
        <taxon>Nematoda</taxon>
        <taxon>Chromadorea</taxon>
        <taxon>Rhabditida</taxon>
        <taxon>Spirurina</taxon>
        <taxon>Ascaridomorpha</taxon>
        <taxon>Ascaridoidea</taxon>
        <taxon>Ascarididae</taxon>
        <taxon>Parascaris</taxon>
    </lineage>
</organism>
<dbReference type="InterPro" id="IPR036638">
    <property type="entry name" value="HLH_DNA-bd_sf"/>
</dbReference>
<keyword evidence="4" id="KW-0175">Coiled coil</keyword>
<evidence type="ECO:0000259" key="6">
    <source>
        <dbReference type="PROSITE" id="PS50888"/>
    </source>
</evidence>